<feature type="transmembrane region" description="Helical" evidence="2">
    <location>
        <begin position="48"/>
        <end position="65"/>
    </location>
</feature>
<evidence type="ECO:0000313" key="4">
    <source>
        <dbReference type="Proteomes" id="UP000192847"/>
    </source>
</evidence>
<organism evidence="3 4">
    <name type="scientific">Mycobacterium timonense</name>
    <dbReference type="NCBI Taxonomy" id="701043"/>
    <lineage>
        <taxon>Bacteria</taxon>
        <taxon>Bacillati</taxon>
        <taxon>Actinomycetota</taxon>
        <taxon>Actinomycetes</taxon>
        <taxon>Mycobacteriales</taxon>
        <taxon>Mycobacteriaceae</taxon>
        <taxon>Mycobacterium</taxon>
        <taxon>Mycobacterium avium complex (MAC)</taxon>
    </lineage>
</organism>
<protein>
    <submittedName>
        <fullName evidence="3">Uncharacterized protein</fullName>
    </submittedName>
</protein>
<feature type="compositionally biased region" description="Pro residues" evidence="1">
    <location>
        <begin position="98"/>
        <end position="108"/>
    </location>
</feature>
<dbReference type="RefSeq" id="WP_142277361.1">
    <property type="nucleotide sequence ID" value="NZ_MVIL01000003.1"/>
</dbReference>
<sequence>MSAHYCPRCGFESERDGWRDRHPAAAVCAGVFVGLPALYTVAGVILAYPWFFIPVLIVVCAYVVYRTLRRRAAVAARADHEYRQQMLAAMTADRGPAPRRPAPAPPWPAAELPRHVMNRYPTTPMSTHPIRKGTRS</sequence>
<keyword evidence="2" id="KW-0472">Membrane</keyword>
<feature type="region of interest" description="Disordered" evidence="1">
    <location>
        <begin position="93"/>
        <end position="136"/>
    </location>
</feature>
<proteinExistence type="predicted"/>
<evidence type="ECO:0000256" key="1">
    <source>
        <dbReference type="SAM" id="MobiDB-lite"/>
    </source>
</evidence>
<gene>
    <name evidence="3" type="ORF">BST46_02015</name>
</gene>
<comment type="caution">
    <text evidence="3">The sequence shown here is derived from an EMBL/GenBank/DDBJ whole genome shotgun (WGS) entry which is preliminary data.</text>
</comment>
<keyword evidence="4" id="KW-1185">Reference proteome</keyword>
<name>A0ABX3TSM8_9MYCO</name>
<evidence type="ECO:0000256" key="2">
    <source>
        <dbReference type="SAM" id="Phobius"/>
    </source>
</evidence>
<feature type="transmembrane region" description="Helical" evidence="2">
    <location>
        <begin position="24"/>
        <end position="42"/>
    </location>
</feature>
<evidence type="ECO:0000313" key="3">
    <source>
        <dbReference type="EMBL" id="ORB81796.1"/>
    </source>
</evidence>
<reference evidence="3 4" key="1">
    <citation type="submission" date="2017-02" db="EMBL/GenBank/DDBJ databases">
        <title>The new phylogeny of genus Mycobacterium.</title>
        <authorList>
            <person name="Tortoli E."/>
            <person name="Trovato A."/>
            <person name="Cirillo D.M."/>
        </authorList>
    </citation>
    <scope>NUCLEOTIDE SEQUENCE [LARGE SCALE GENOMIC DNA]</scope>
    <source>
        <strain evidence="3 4">CCUG 56329</strain>
    </source>
</reference>
<dbReference type="EMBL" id="MVIL01000003">
    <property type="protein sequence ID" value="ORB81796.1"/>
    <property type="molecule type" value="Genomic_DNA"/>
</dbReference>
<keyword evidence="2" id="KW-1133">Transmembrane helix</keyword>
<accession>A0ABX3TSM8</accession>
<dbReference type="Proteomes" id="UP000192847">
    <property type="component" value="Unassembled WGS sequence"/>
</dbReference>
<keyword evidence="2" id="KW-0812">Transmembrane</keyword>